<evidence type="ECO:0000313" key="3">
    <source>
        <dbReference type="EMBL" id="MCW4132338.1"/>
    </source>
</evidence>
<accession>A0AAP2UAI0</accession>
<dbReference type="EMBL" id="JANDWU010000022">
    <property type="protein sequence ID" value="MCP9550072.1"/>
    <property type="molecule type" value="Genomic_DNA"/>
</dbReference>
<dbReference type="EMBL" id="JAPDVG010000001">
    <property type="protein sequence ID" value="MCW4132338.1"/>
    <property type="molecule type" value="Genomic_DNA"/>
</dbReference>
<evidence type="ECO:0000313" key="2">
    <source>
        <dbReference type="EMBL" id="MCP9550072.1"/>
    </source>
</evidence>
<dbReference type="AlphaFoldDB" id="A0AAP2UAI0"/>
<reference evidence="3" key="2">
    <citation type="submission" date="2022-11" db="EMBL/GenBank/DDBJ databases">
        <title>Genomic repertoires linked with pathogenic potency of arthritogenic Prevotella copri isolated from the gut of rheumatoid arthritis patients.</title>
        <authorList>
            <person name="Nii T."/>
            <person name="Maeda Y."/>
            <person name="Motooka D."/>
            <person name="Naito M."/>
            <person name="Matsumoto Y."/>
            <person name="Ogawa T."/>
            <person name="Oguro-Igashira E."/>
            <person name="Kishikawa T."/>
            <person name="Yamashita M."/>
            <person name="Koizumi S."/>
            <person name="Kurakawa T."/>
            <person name="Okumura R."/>
            <person name="Kayama H."/>
            <person name="Murakami M."/>
            <person name="Sakaguchi T."/>
            <person name="Das B."/>
            <person name="Nakamura S."/>
            <person name="Okada Y."/>
            <person name="Kumanogoh A."/>
            <person name="Takeda K."/>
        </authorList>
    </citation>
    <scope>NUCLEOTIDE SEQUENCE</scope>
    <source>
        <strain evidence="3">H019-1</strain>
    </source>
</reference>
<protein>
    <submittedName>
        <fullName evidence="2">Uncharacterized protein</fullName>
    </submittedName>
</protein>
<name>A0AAP2UAI0_9BACT</name>
<dbReference type="Proteomes" id="UP001206014">
    <property type="component" value="Unassembled WGS sequence"/>
</dbReference>
<dbReference type="RefSeq" id="WP_181976486.1">
    <property type="nucleotide sequence ID" value="NZ_CP152484.1"/>
</dbReference>
<sequence>MVAQGISFLSGLAETLKSPEATAQLVDSIVEKDEQTGETSIKIPIESKETVSNLLNLIGKLFAK</sequence>
<dbReference type="Proteomes" id="UP001209417">
    <property type="component" value="Unassembled WGS sequence"/>
</dbReference>
<proteinExistence type="predicted"/>
<evidence type="ECO:0000313" key="4">
    <source>
        <dbReference type="Proteomes" id="UP001205506"/>
    </source>
</evidence>
<dbReference type="EMBL" id="JANDXR010000024">
    <property type="protein sequence ID" value="MCP9502713.1"/>
    <property type="molecule type" value="Genomic_DNA"/>
</dbReference>
<gene>
    <name evidence="2" type="ORF">NNC68_11390</name>
    <name evidence="1" type="ORF">NND11_14390</name>
    <name evidence="3" type="ORF">ONT19_12250</name>
</gene>
<dbReference type="Proteomes" id="UP001205506">
    <property type="component" value="Unassembled WGS sequence"/>
</dbReference>
<evidence type="ECO:0000313" key="1">
    <source>
        <dbReference type="EMBL" id="MCP9502713.1"/>
    </source>
</evidence>
<reference evidence="2" key="1">
    <citation type="submission" date="2022-07" db="EMBL/GenBank/DDBJ databases">
        <title>Prevotella copri.</title>
        <authorList>
            <person name="Yang C."/>
        </authorList>
    </citation>
    <scope>NUCLEOTIDE SEQUENCE</scope>
    <source>
        <strain evidence="2">HF1805</strain>
        <strain evidence="1">HF88</strain>
    </source>
</reference>
<comment type="caution">
    <text evidence="2">The sequence shown here is derived from an EMBL/GenBank/DDBJ whole genome shotgun (WGS) entry which is preliminary data.</text>
</comment>
<organism evidence="2 4">
    <name type="scientific">Segatella copri</name>
    <dbReference type="NCBI Taxonomy" id="165179"/>
    <lineage>
        <taxon>Bacteria</taxon>
        <taxon>Pseudomonadati</taxon>
        <taxon>Bacteroidota</taxon>
        <taxon>Bacteroidia</taxon>
        <taxon>Bacteroidales</taxon>
        <taxon>Prevotellaceae</taxon>
        <taxon>Segatella</taxon>
    </lineage>
</organism>